<dbReference type="AlphaFoldDB" id="A0A6J4REV0"/>
<evidence type="ECO:0000259" key="9">
    <source>
        <dbReference type="Pfam" id="PF00082"/>
    </source>
</evidence>
<feature type="active site" description="Charge relay system" evidence="5">
    <location>
        <position position="189"/>
    </location>
</feature>
<comment type="similarity">
    <text evidence="1 5 6">Belongs to the peptidase S8 family.</text>
</comment>
<evidence type="ECO:0000256" key="3">
    <source>
        <dbReference type="ARBA" id="ARBA00022801"/>
    </source>
</evidence>
<evidence type="ECO:0000256" key="8">
    <source>
        <dbReference type="SAM" id="SignalP"/>
    </source>
</evidence>
<feature type="active site" description="Charge relay system" evidence="5">
    <location>
        <position position="399"/>
    </location>
</feature>
<feature type="signal peptide" evidence="8">
    <location>
        <begin position="1"/>
        <end position="21"/>
    </location>
</feature>
<evidence type="ECO:0000256" key="2">
    <source>
        <dbReference type="ARBA" id="ARBA00022670"/>
    </source>
</evidence>
<evidence type="ECO:0000256" key="4">
    <source>
        <dbReference type="ARBA" id="ARBA00022825"/>
    </source>
</evidence>
<dbReference type="PRINTS" id="PR00723">
    <property type="entry name" value="SUBTILISIN"/>
</dbReference>
<dbReference type="InterPro" id="IPR000209">
    <property type="entry name" value="Peptidase_S8/S53_dom"/>
</dbReference>
<evidence type="ECO:0000256" key="7">
    <source>
        <dbReference type="SAM" id="MobiDB-lite"/>
    </source>
</evidence>
<evidence type="ECO:0000256" key="5">
    <source>
        <dbReference type="PROSITE-ProRule" id="PRU01240"/>
    </source>
</evidence>
<dbReference type="SUPFAM" id="SSF52743">
    <property type="entry name" value="Subtilisin-like"/>
    <property type="match status" value="1"/>
</dbReference>
<keyword evidence="3 5" id="KW-0378">Hydrolase</keyword>
<keyword evidence="8" id="KW-0732">Signal</keyword>
<feature type="region of interest" description="Disordered" evidence="7">
    <location>
        <begin position="512"/>
        <end position="575"/>
    </location>
</feature>
<dbReference type="Gene3D" id="3.40.50.200">
    <property type="entry name" value="Peptidase S8/S53 domain"/>
    <property type="match status" value="1"/>
</dbReference>
<organism evidence="10">
    <name type="scientific">uncultured Solirubrobacteraceae bacterium</name>
    <dbReference type="NCBI Taxonomy" id="1162706"/>
    <lineage>
        <taxon>Bacteria</taxon>
        <taxon>Bacillati</taxon>
        <taxon>Actinomycetota</taxon>
        <taxon>Thermoleophilia</taxon>
        <taxon>Solirubrobacterales</taxon>
        <taxon>Solirubrobacteraceae</taxon>
        <taxon>environmental samples</taxon>
    </lineage>
</organism>
<dbReference type="PROSITE" id="PS00138">
    <property type="entry name" value="SUBTILASE_SER"/>
    <property type="match status" value="1"/>
</dbReference>
<feature type="active site" description="Charge relay system" evidence="5">
    <location>
        <position position="131"/>
    </location>
</feature>
<keyword evidence="2 5" id="KW-0645">Protease</keyword>
<feature type="domain" description="Peptidase S8/S53" evidence="9">
    <location>
        <begin position="123"/>
        <end position="439"/>
    </location>
</feature>
<evidence type="ECO:0000256" key="1">
    <source>
        <dbReference type="ARBA" id="ARBA00011073"/>
    </source>
</evidence>
<protein>
    <recommendedName>
        <fullName evidence="9">Peptidase S8/S53 domain-containing protein</fullName>
    </recommendedName>
</protein>
<feature type="compositionally biased region" description="Low complexity" evidence="7">
    <location>
        <begin position="527"/>
        <end position="546"/>
    </location>
</feature>
<accession>A0A6J4REV0</accession>
<feature type="chain" id="PRO_5026846869" description="Peptidase S8/S53 domain-containing protein" evidence="8">
    <location>
        <begin position="22"/>
        <end position="575"/>
    </location>
</feature>
<evidence type="ECO:0000256" key="6">
    <source>
        <dbReference type="RuleBase" id="RU003355"/>
    </source>
</evidence>
<dbReference type="InterPro" id="IPR022398">
    <property type="entry name" value="Peptidase_S8_His-AS"/>
</dbReference>
<feature type="compositionally biased region" description="Pro residues" evidence="7">
    <location>
        <begin position="515"/>
        <end position="526"/>
    </location>
</feature>
<keyword evidence="4 5" id="KW-0720">Serine protease</keyword>
<dbReference type="GO" id="GO:0006508">
    <property type="term" value="P:proteolysis"/>
    <property type="evidence" value="ECO:0007669"/>
    <property type="project" value="UniProtKB-KW"/>
</dbReference>
<sequence>MVRALVVLVLAAAVLASPAAAAPPVQTEILQYAKKPQTDAGQRDGRRLVAGLRRLGLEVRGFEVLPMVTVTGTKARLRRAHRLPQVLHHHVLRDRLNLHLDKSVPLIFRGPAAPVRAAAGDARGERVAILDTGVNGLHPDLTGRVVRNVDFVLDPGNLGNGGRPNDLGIPVGAVAMECSLPCNTDQHGHGTHVAGIVAGEGTVNGTHVGVAPGAELVGLSVTQTGRAQEFYAMAGFDYLLAHPELGVTAVNNSWSATTDRWETSDPINQATKMLADAGITPVFSAGNDGEGEAAAGQPKGSSDCQSGMWWKCSISMHGAAPWTISVAAGDQVHGAGLENQDLAPYSSRGDPRAQTVGGVRLDFTPTLTAPGTGIIATGLAGALGADPRQVLYESKSGTSMAAPHVTGTIALLQSAARAKLGRRLTPAEVKRALVDGATPMTAPAGVVAECTLEREVTAGCSKGGTCSVVGACRPTPRKGEPYPSWEAGAGYLDVRGALREIDEMASPAAPVVPAAAPPTAPAPPAANAPAPAAVSKAPAARAPATKAETRKATKRKAGKRKGKKRTRKARRAKRR</sequence>
<gene>
    <name evidence="10" type="ORF">AVDCRST_MAG85-12</name>
</gene>
<feature type="compositionally biased region" description="Basic residues" evidence="7">
    <location>
        <begin position="552"/>
        <end position="575"/>
    </location>
</feature>
<proteinExistence type="inferred from homology"/>
<dbReference type="InterPro" id="IPR023828">
    <property type="entry name" value="Peptidase_S8_Ser-AS"/>
</dbReference>
<reference evidence="10" key="1">
    <citation type="submission" date="2020-02" db="EMBL/GenBank/DDBJ databases">
        <authorList>
            <person name="Meier V. D."/>
        </authorList>
    </citation>
    <scope>NUCLEOTIDE SEQUENCE</scope>
    <source>
        <strain evidence="10">AVDCRST_MAG85</strain>
    </source>
</reference>
<evidence type="ECO:0000313" key="10">
    <source>
        <dbReference type="EMBL" id="CAA9471901.1"/>
    </source>
</evidence>
<dbReference type="InterPro" id="IPR050131">
    <property type="entry name" value="Peptidase_S8_subtilisin-like"/>
</dbReference>
<dbReference type="PANTHER" id="PTHR43806">
    <property type="entry name" value="PEPTIDASE S8"/>
    <property type="match status" value="1"/>
</dbReference>
<dbReference type="GO" id="GO:0004252">
    <property type="term" value="F:serine-type endopeptidase activity"/>
    <property type="evidence" value="ECO:0007669"/>
    <property type="project" value="UniProtKB-UniRule"/>
</dbReference>
<dbReference type="Pfam" id="PF00082">
    <property type="entry name" value="Peptidase_S8"/>
    <property type="match status" value="1"/>
</dbReference>
<dbReference type="EMBL" id="CADCVT010000002">
    <property type="protein sequence ID" value="CAA9471901.1"/>
    <property type="molecule type" value="Genomic_DNA"/>
</dbReference>
<dbReference type="PROSITE" id="PS51892">
    <property type="entry name" value="SUBTILASE"/>
    <property type="match status" value="1"/>
</dbReference>
<dbReference type="InterPro" id="IPR015500">
    <property type="entry name" value="Peptidase_S8_subtilisin-rel"/>
</dbReference>
<dbReference type="PROSITE" id="PS00137">
    <property type="entry name" value="SUBTILASE_HIS"/>
    <property type="match status" value="1"/>
</dbReference>
<dbReference type="PANTHER" id="PTHR43806:SF11">
    <property type="entry name" value="CEREVISIN-RELATED"/>
    <property type="match status" value="1"/>
</dbReference>
<dbReference type="InterPro" id="IPR036852">
    <property type="entry name" value="Peptidase_S8/S53_dom_sf"/>
</dbReference>
<dbReference type="PROSITE" id="PS00136">
    <property type="entry name" value="SUBTILASE_ASP"/>
    <property type="match status" value="1"/>
</dbReference>
<name>A0A6J4REV0_9ACTN</name>
<dbReference type="InterPro" id="IPR023827">
    <property type="entry name" value="Peptidase_S8_Asp-AS"/>
</dbReference>